<dbReference type="OrthoDB" id="269991at2"/>
<dbReference type="RefSeq" id="WP_145435644.1">
    <property type="nucleotide sequence ID" value="NZ_CP036339.1"/>
</dbReference>
<feature type="signal peptide" evidence="1">
    <location>
        <begin position="1"/>
        <end position="28"/>
    </location>
</feature>
<evidence type="ECO:0000256" key="1">
    <source>
        <dbReference type="SAM" id="SignalP"/>
    </source>
</evidence>
<keyword evidence="3" id="KW-1185">Reference proteome</keyword>
<sequence length="304" mass="32432" precursor="true">MSSLLTLCRPQVLACTLLLLSAETTVRAAEVPAWKFTPGLTNRFQMNQDTKVTKTGAGGDMSVDSVLTIDMSWTVKEVKPDGSAVLEQRVDRMRMSIATADGMKSEIDTDAKEDPQGQAAMAAPLLKAVTGHPFIVTMTPRGEVTDVVVPEAVAEALKNQPGAAQMGELASAAGFKKMVGQASFVLPEKLEVGKEWTSTTEAKLPVVGTQTAVTTYKYEGPVDSDGTKLEKFSAKVEVSFAGGEVTVEVPSQESNGEVLFNGVEGRLEQSKITQVTNLKITAAGQVVEQKIEQTIGVKWVPNVD</sequence>
<proteinExistence type="predicted"/>
<evidence type="ECO:0000313" key="2">
    <source>
        <dbReference type="EMBL" id="QDT75871.1"/>
    </source>
</evidence>
<feature type="chain" id="PRO_5022179063" evidence="1">
    <location>
        <begin position="29"/>
        <end position="304"/>
    </location>
</feature>
<reference evidence="2 3" key="1">
    <citation type="submission" date="2019-02" db="EMBL/GenBank/DDBJ databases">
        <title>Deep-cultivation of Planctomycetes and their phenomic and genomic characterization uncovers novel biology.</title>
        <authorList>
            <person name="Wiegand S."/>
            <person name="Jogler M."/>
            <person name="Boedeker C."/>
            <person name="Pinto D."/>
            <person name="Vollmers J."/>
            <person name="Rivas-Marin E."/>
            <person name="Kohn T."/>
            <person name="Peeters S.H."/>
            <person name="Heuer A."/>
            <person name="Rast P."/>
            <person name="Oberbeckmann S."/>
            <person name="Bunk B."/>
            <person name="Jeske O."/>
            <person name="Meyerdierks A."/>
            <person name="Storesund J.E."/>
            <person name="Kallscheuer N."/>
            <person name="Luecker S."/>
            <person name="Lage O.M."/>
            <person name="Pohl T."/>
            <person name="Merkel B.J."/>
            <person name="Hornburger P."/>
            <person name="Mueller R.-W."/>
            <person name="Bruemmer F."/>
            <person name="Labrenz M."/>
            <person name="Spormann A.M."/>
            <person name="Op den Camp H."/>
            <person name="Overmann J."/>
            <person name="Amann R."/>
            <person name="Jetten M.S.M."/>
            <person name="Mascher T."/>
            <person name="Medema M.H."/>
            <person name="Devos D.P."/>
            <person name="Kaster A.-K."/>
            <person name="Ovreas L."/>
            <person name="Rohde M."/>
            <person name="Galperin M.Y."/>
            <person name="Jogler C."/>
        </authorList>
    </citation>
    <scope>NUCLEOTIDE SEQUENCE [LARGE SCALE GENOMIC DNA]</scope>
    <source>
        <strain evidence="2 3">I41</strain>
    </source>
</reference>
<dbReference type="Pfam" id="PF19777">
    <property type="entry name" value="DUF6263"/>
    <property type="match status" value="1"/>
</dbReference>
<protein>
    <submittedName>
        <fullName evidence="2">Uncharacterized protein</fullName>
    </submittedName>
</protein>
<organism evidence="2 3">
    <name type="scientific">Lacipirellula limnantheis</name>
    <dbReference type="NCBI Taxonomy" id="2528024"/>
    <lineage>
        <taxon>Bacteria</taxon>
        <taxon>Pseudomonadati</taxon>
        <taxon>Planctomycetota</taxon>
        <taxon>Planctomycetia</taxon>
        <taxon>Pirellulales</taxon>
        <taxon>Lacipirellulaceae</taxon>
        <taxon>Lacipirellula</taxon>
    </lineage>
</organism>
<name>A0A517U5G9_9BACT</name>
<gene>
    <name evidence="2" type="ORF">I41_51150</name>
</gene>
<dbReference type="KEGG" id="llh:I41_51150"/>
<keyword evidence="1" id="KW-0732">Signal</keyword>
<accession>A0A517U5G9</accession>
<dbReference type="InterPro" id="IPR046230">
    <property type="entry name" value="DUF6263"/>
</dbReference>
<dbReference type="Proteomes" id="UP000317909">
    <property type="component" value="Chromosome"/>
</dbReference>
<dbReference type="AlphaFoldDB" id="A0A517U5G9"/>
<evidence type="ECO:0000313" key="3">
    <source>
        <dbReference type="Proteomes" id="UP000317909"/>
    </source>
</evidence>
<dbReference type="EMBL" id="CP036339">
    <property type="protein sequence ID" value="QDT75871.1"/>
    <property type="molecule type" value="Genomic_DNA"/>
</dbReference>